<proteinExistence type="predicted"/>
<name>A0A7S7AXC4_9SPIR</name>
<sequence>MKLKQKKIYTIRFFLFCSALFLSVLISEKKYFRVDTTPQKAYSLSEYTYELLDSLNATVSVTWFKTDGVEIFFPSLKYLTDTVKEYAIYSNNKFIFTEKNTAELSEDAIKKIGLVPRQIEAQNDSSQTLYTLYSGLMLEYGGETRVIPFVDDIDILEYDIARLISDMQSIAVGNKTLKTVAVMVPPDTIDKEYGYVIPWLEYAGFNVQVLNLPIDNIPEDLPLLVIGSNYIDIGSAAAIDVFLQKHGRGVFFVSGNTVDIKGNWKAVPKVQDFLLNVLARHGFYIQSDLILDLVNFRITMSAVDSAGAKTVNYPFWIMLQHSTVEKKNAIFSGMFSGNKNLQTFWPSSVSVDEEKNKIKISASTTANSIKMIENYDTDPFSNQLSLFSVREKSAEAVVAEKIYPAPVVVISDEYMISRAVDYTGTSFNLDFMVNCIEHICGYDNLTLLKNKMHTALPFKQFDDKDEFVKAVTFARIISLIILPLIITFAAVYIFILQRKKK</sequence>
<feature type="domain" description="ABC-type uncharacterised transport system" evidence="2">
    <location>
        <begin position="178"/>
        <end position="435"/>
    </location>
</feature>
<dbReference type="Pfam" id="PF23357">
    <property type="entry name" value="DUF7088"/>
    <property type="match status" value="1"/>
</dbReference>
<evidence type="ECO:0000313" key="4">
    <source>
        <dbReference type="EMBL" id="QOW61476.1"/>
    </source>
</evidence>
<feature type="domain" description="DUF7088" evidence="3">
    <location>
        <begin position="39"/>
        <end position="138"/>
    </location>
</feature>
<dbReference type="RefSeq" id="WP_194076956.1">
    <property type="nucleotide sequence ID" value="NZ_CP061839.1"/>
</dbReference>
<evidence type="ECO:0000256" key="1">
    <source>
        <dbReference type="SAM" id="Phobius"/>
    </source>
</evidence>
<dbReference type="InterPro" id="IPR019196">
    <property type="entry name" value="ABC_transp_unknown"/>
</dbReference>
<dbReference type="AlphaFoldDB" id="A0A7S7AXC4"/>
<keyword evidence="1" id="KW-0812">Transmembrane</keyword>
<accession>A0A7S7AXC4</accession>
<feature type="transmembrane region" description="Helical" evidence="1">
    <location>
        <begin position="473"/>
        <end position="495"/>
    </location>
</feature>
<keyword evidence="1" id="KW-0472">Membrane</keyword>
<protein>
    <submittedName>
        <fullName evidence="4">GldG family protein</fullName>
    </submittedName>
</protein>
<evidence type="ECO:0000259" key="2">
    <source>
        <dbReference type="Pfam" id="PF09822"/>
    </source>
</evidence>
<dbReference type="Proteomes" id="UP000593915">
    <property type="component" value="Chromosome"/>
</dbReference>
<reference evidence="4 5" key="1">
    <citation type="submission" date="2020-09" db="EMBL/GenBank/DDBJ databases">
        <title>Characterization of Treponema spp. from bovine digital dermatitis in Korea.</title>
        <authorList>
            <person name="Espiritu H.M."/>
            <person name="Cho Y.I."/>
            <person name="Mamuad L."/>
        </authorList>
    </citation>
    <scope>NUCLEOTIDE SEQUENCE [LARGE SCALE GENOMIC DNA]</scope>
    <source>
        <strain evidence="4 5">KS1</strain>
    </source>
</reference>
<evidence type="ECO:0000313" key="5">
    <source>
        <dbReference type="Proteomes" id="UP000593915"/>
    </source>
</evidence>
<keyword evidence="1" id="KW-1133">Transmembrane helix</keyword>
<dbReference type="Pfam" id="PF09822">
    <property type="entry name" value="ABC_transp_aux"/>
    <property type="match status" value="1"/>
</dbReference>
<dbReference type="InterPro" id="IPR055396">
    <property type="entry name" value="DUF7088"/>
</dbReference>
<dbReference type="EMBL" id="CP061839">
    <property type="protein sequence ID" value="QOW61476.1"/>
    <property type="molecule type" value="Genomic_DNA"/>
</dbReference>
<organism evidence="4 5">
    <name type="scientific">Treponema pedis</name>
    <dbReference type="NCBI Taxonomy" id="409322"/>
    <lineage>
        <taxon>Bacteria</taxon>
        <taxon>Pseudomonadati</taxon>
        <taxon>Spirochaetota</taxon>
        <taxon>Spirochaetia</taxon>
        <taxon>Spirochaetales</taxon>
        <taxon>Treponemataceae</taxon>
        <taxon>Treponema</taxon>
    </lineage>
</organism>
<gene>
    <name evidence="4" type="ORF">IFE08_03550</name>
</gene>
<evidence type="ECO:0000259" key="3">
    <source>
        <dbReference type="Pfam" id="PF23357"/>
    </source>
</evidence>